<keyword evidence="3" id="KW-1185">Reference proteome</keyword>
<reference evidence="3" key="1">
    <citation type="journal article" date="2019" name="Int. J. Syst. Evol. Microbiol.">
        <title>The Global Catalogue of Microorganisms (GCM) 10K type strain sequencing project: providing services to taxonomists for standard genome sequencing and annotation.</title>
        <authorList>
            <consortium name="The Broad Institute Genomics Platform"/>
            <consortium name="The Broad Institute Genome Sequencing Center for Infectious Disease"/>
            <person name="Wu L."/>
            <person name="Ma J."/>
        </authorList>
    </citation>
    <scope>NUCLEOTIDE SEQUENCE [LARGE SCALE GENOMIC DNA]</scope>
    <source>
        <strain evidence="3">CGMCC 4.7192</strain>
    </source>
</reference>
<organism evidence="2 3">
    <name type="scientific">Kiloniella antarctica</name>
    <dbReference type="NCBI Taxonomy" id="1550907"/>
    <lineage>
        <taxon>Bacteria</taxon>
        <taxon>Pseudomonadati</taxon>
        <taxon>Pseudomonadota</taxon>
        <taxon>Alphaproteobacteria</taxon>
        <taxon>Rhodospirillales</taxon>
        <taxon>Kiloniellaceae</taxon>
        <taxon>Kiloniella</taxon>
    </lineage>
</organism>
<evidence type="ECO:0000313" key="2">
    <source>
        <dbReference type="EMBL" id="MFD2204628.1"/>
    </source>
</evidence>
<feature type="chain" id="PRO_5045379732" evidence="1">
    <location>
        <begin position="23"/>
        <end position="215"/>
    </location>
</feature>
<dbReference type="RefSeq" id="WP_380248400.1">
    <property type="nucleotide sequence ID" value="NZ_JBHUII010000001.1"/>
</dbReference>
<sequence>MVGLSGRFSVLLVISLLLGACAAGPNSSPNMVFERKGISKPKMTSYQYCHGYGCAKQLSLKLSDQEKFGLISAFGQASTAYEERAAMAKAVAYMEQTNAPKAGTESDIGGTFTGYGQSGQLDCEDESANTTTTLIFLQELGLLKHHRLRSQVTRGFFIGGWPHTSAAVVDSASGKSYAIDSWFESSGVKPHIVPYEMWSSGWDPQKDGPVPAAQQ</sequence>
<accession>A0ABW5BEU7</accession>
<dbReference type="Proteomes" id="UP001597294">
    <property type="component" value="Unassembled WGS sequence"/>
</dbReference>
<gene>
    <name evidence="2" type="ORF">ACFSKO_03355</name>
</gene>
<protein>
    <submittedName>
        <fullName evidence="2">Uncharacterized protein</fullName>
    </submittedName>
</protein>
<evidence type="ECO:0000256" key="1">
    <source>
        <dbReference type="SAM" id="SignalP"/>
    </source>
</evidence>
<dbReference type="EMBL" id="JBHUII010000001">
    <property type="protein sequence ID" value="MFD2204628.1"/>
    <property type="molecule type" value="Genomic_DNA"/>
</dbReference>
<name>A0ABW5BEU7_9PROT</name>
<feature type="signal peptide" evidence="1">
    <location>
        <begin position="1"/>
        <end position="22"/>
    </location>
</feature>
<comment type="caution">
    <text evidence="2">The sequence shown here is derived from an EMBL/GenBank/DDBJ whole genome shotgun (WGS) entry which is preliminary data.</text>
</comment>
<keyword evidence="1" id="KW-0732">Signal</keyword>
<dbReference type="PROSITE" id="PS51257">
    <property type="entry name" value="PROKAR_LIPOPROTEIN"/>
    <property type="match status" value="1"/>
</dbReference>
<evidence type="ECO:0000313" key="3">
    <source>
        <dbReference type="Proteomes" id="UP001597294"/>
    </source>
</evidence>
<proteinExistence type="predicted"/>